<dbReference type="AlphaFoldDB" id="A0A4R9M2B3"/>
<keyword evidence="2" id="KW-1185">Reference proteome</keyword>
<dbReference type="GO" id="GO:0016787">
    <property type="term" value="F:hydrolase activity"/>
    <property type="evidence" value="ECO:0007669"/>
    <property type="project" value="UniProtKB-KW"/>
</dbReference>
<reference evidence="1" key="1">
    <citation type="journal article" date="2019" name="PLoS Negl. Trop. Dis.">
        <title>Revisiting the worldwide diversity of Leptospira species in the environment.</title>
        <authorList>
            <person name="Vincent A.T."/>
            <person name="Schiettekatte O."/>
            <person name="Bourhy P."/>
            <person name="Veyrier F.J."/>
            <person name="Picardeau M."/>
        </authorList>
    </citation>
    <scope>NUCLEOTIDE SEQUENCE [LARGE SCALE GENOMIC DNA]</scope>
    <source>
        <strain evidence="1">201300427</strain>
    </source>
</reference>
<keyword evidence="1" id="KW-0378">Hydrolase</keyword>
<protein>
    <submittedName>
        <fullName evidence="1">Alpha/beta hydrolase</fullName>
    </submittedName>
</protein>
<sequence length="344" mass="38912">MRPYFLSFPLIFTYGGLVPDKKITNEPVILKGNRRGHVYWPIGKEKKKLPGIYLQHGMSILGIDDKRIIELAENLAYCGFSVILPELAEVKGLLLKTETIDHIESLGVELYENKTWYDGNRFGFFSVSFSGGMGLIACSRPKLRDKVSSVMVVGGYCDFLDTLPFVFKNYNVDNYGVFVLLYNLIERLEPKLKEDLRPVFYEAAIDNALYRQGEEAIAPQLLKKTSKKSQEFYHNILSSEGFRSETSQRMLASVPEELPRAFSPYYNMQGLKAPVSLLHGETDPVISPEESEKLALHFGKIGHKYVHRTSSALTHGDNLPLHTQILGVPALLKTFGSFMHWLKA</sequence>
<dbReference type="RefSeq" id="WP_135760592.1">
    <property type="nucleotide sequence ID" value="NZ_RQHW01000042.1"/>
</dbReference>
<accession>A0A4R9M2B3</accession>
<dbReference type="Proteomes" id="UP000298058">
    <property type="component" value="Unassembled WGS sequence"/>
</dbReference>
<dbReference type="InterPro" id="IPR029058">
    <property type="entry name" value="AB_hydrolase_fold"/>
</dbReference>
<gene>
    <name evidence="1" type="ORF">EHS15_10840</name>
</gene>
<dbReference type="SUPFAM" id="SSF53474">
    <property type="entry name" value="alpha/beta-Hydrolases"/>
    <property type="match status" value="1"/>
</dbReference>
<name>A0A4R9M2B3_9LEPT</name>
<comment type="caution">
    <text evidence="1">The sequence shown here is derived from an EMBL/GenBank/DDBJ whole genome shotgun (WGS) entry which is preliminary data.</text>
</comment>
<dbReference type="OrthoDB" id="111567at2"/>
<dbReference type="EMBL" id="RQHW01000042">
    <property type="protein sequence ID" value="TGN18908.1"/>
    <property type="molecule type" value="Genomic_DNA"/>
</dbReference>
<evidence type="ECO:0000313" key="2">
    <source>
        <dbReference type="Proteomes" id="UP000298058"/>
    </source>
</evidence>
<evidence type="ECO:0000313" key="1">
    <source>
        <dbReference type="EMBL" id="TGN18908.1"/>
    </source>
</evidence>
<proteinExistence type="predicted"/>
<dbReference type="Gene3D" id="3.40.50.1820">
    <property type="entry name" value="alpha/beta hydrolase"/>
    <property type="match status" value="1"/>
</dbReference>
<organism evidence="1 2">
    <name type="scientific">Leptospira idonii</name>
    <dbReference type="NCBI Taxonomy" id="1193500"/>
    <lineage>
        <taxon>Bacteria</taxon>
        <taxon>Pseudomonadati</taxon>
        <taxon>Spirochaetota</taxon>
        <taxon>Spirochaetia</taxon>
        <taxon>Leptospirales</taxon>
        <taxon>Leptospiraceae</taxon>
        <taxon>Leptospira</taxon>
    </lineage>
</organism>